<gene>
    <name evidence="1" type="ORF">GTQ48_00955</name>
</gene>
<dbReference type="InterPro" id="IPR013321">
    <property type="entry name" value="Arc_rbn_hlx_hlx"/>
</dbReference>
<organism evidence="1 2">
    <name type="scientific">Alteromonas genovensis</name>
    <dbReference type="NCBI Taxonomy" id="471225"/>
    <lineage>
        <taxon>Bacteria</taxon>
        <taxon>Pseudomonadati</taxon>
        <taxon>Pseudomonadota</taxon>
        <taxon>Gammaproteobacteria</taxon>
        <taxon>Alteromonadales</taxon>
        <taxon>Alteromonadaceae</taxon>
        <taxon>Alteromonas/Salinimonas group</taxon>
        <taxon>Alteromonas</taxon>
    </lineage>
</organism>
<accession>A0A6N9TCD3</accession>
<dbReference type="Proteomes" id="UP000471381">
    <property type="component" value="Unassembled WGS sequence"/>
</dbReference>
<comment type="caution">
    <text evidence="1">The sequence shown here is derived from an EMBL/GenBank/DDBJ whole genome shotgun (WGS) entry which is preliminary data.</text>
</comment>
<dbReference type="GO" id="GO:0006355">
    <property type="term" value="P:regulation of DNA-templated transcription"/>
    <property type="evidence" value="ECO:0007669"/>
    <property type="project" value="InterPro"/>
</dbReference>
<dbReference type="RefSeq" id="WP_163104560.1">
    <property type="nucleotide sequence ID" value="NZ_JAAAWO010000001.1"/>
</dbReference>
<dbReference type="AlphaFoldDB" id="A0A6N9TCD3"/>
<evidence type="ECO:0000313" key="1">
    <source>
        <dbReference type="EMBL" id="NDW14102.1"/>
    </source>
</evidence>
<name>A0A6N9TCD3_9ALTE</name>
<protein>
    <submittedName>
        <fullName evidence="1">Replication protein RepA</fullName>
    </submittedName>
</protein>
<sequence>MSLLSLKKSKPSAKATLHSVDSFIDDAISYAAGKGLQQETPLETLADSNQKPKDTRVKPCLKAVKCNATQKQQKGMRHATFTLTPECITQLSLLSQDSGMAKSAIIREWISAEFSKRQFRKR</sequence>
<evidence type="ECO:0000313" key="2">
    <source>
        <dbReference type="Proteomes" id="UP000471381"/>
    </source>
</evidence>
<dbReference type="EMBL" id="JAAAWO010000001">
    <property type="protein sequence ID" value="NDW14102.1"/>
    <property type="molecule type" value="Genomic_DNA"/>
</dbReference>
<keyword evidence="2" id="KW-1185">Reference proteome</keyword>
<dbReference type="Gene3D" id="1.10.1220.10">
    <property type="entry name" value="Met repressor-like"/>
    <property type="match status" value="1"/>
</dbReference>
<reference evidence="1 2" key="1">
    <citation type="submission" date="2020-01" db="EMBL/GenBank/DDBJ databases">
        <title>Genomes of bacteria type strains.</title>
        <authorList>
            <person name="Chen J."/>
            <person name="Zhu S."/>
            <person name="Yang J."/>
        </authorList>
    </citation>
    <scope>NUCLEOTIDE SEQUENCE [LARGE SCALE GENOMIC DNA]</scope>
    <source>
        <strain evidence="1 2">LMG 24078</strain>
    </source>
</reference>
<proteinExistence type="predicted"/>